<reference evidence="1 2" key="1">
    <citation type="journal article" date="2020" name="Cell">
        <title>Large-Scale Comparative Analyses of Tick Genomes Elucidate Their Genetic Diversity and Vector Capacities.</title>
        <authorList>
            <consortium name="Tick Genome and Microbiome Consortium (TIGMIC)"/>
            <person name="Jia N."/>
            <person name="Wang J."/>
            <person name="Shi W."/>
            <person name="Du L."/>
            <person name="Sun Y."/>
            <person name="Zhan W."/>
            <person name="Jiang J.F."/>
            <person name="Wang Q."/>
            <person name="Zhang B."/>
            <person name="Ji P."/>
            <person name="Bell-Sakyi L."/>
            <person name="Cui X.M."/>
            <person name="Yuan T.T."/>
            <person name="Jiang B.G."/>
            <person name="Yang W.F."/>
            <person name="Lam T.T."/>
            <person name="Chang Q.C."/>
            <person name="Ding S.J."/>
            <person name="Wang X.J."/>
            <person name="Zhu J.G."/>
            <person name="Ruan X.D."/>
            <person name="Zhao L."/>
            <person name="Wei J.T."/>
            <person name="Ye R.Z."/>
            <person name="Que T.C."/>
            <person name="Du C.H."/>
            <person name="Zhou Y.H."/>
            <person name="Cheng J.X."/>
            <person name="Dai P.F."/>
            <person name="Guo W.B."/>
            <person name="Han X.H."/>
            <person name="Huang E.J."/>
            <person name="Li L.F."/>
            <person name="Wei W."/>
            <person name="Gao Y.C."/>
            <person name="Liu J.Z."/>
            <person name="Shao H.Z."/>
            <person name="Wang X."/>
            <person name="Wang C.C."/>
            <person name="Yang T.C."/>
            <person name="Huo Q.B."/>
            <person name="Li W."/>
            <person name="Chen H.Y."/>
            <person name="Chen S.E."/>
            <person name="Zhou L.G."/>
            <person name="Ni X.B."/>
            <person name="Tian J.H."/>
            <person name="Sheng Y."/>
            <person name="Liu T."/>
            <person name="Pan Y.S."/>
            <person name="Xia L.Y."/>
            <person name="Li J."/>
            <person name="Zhao F."/>
            <person name="Cao W.C."/>
        </authorList>
    </citation>
    <scope>NUCLEOTIDE SEQUENCE [LARGE SCALE GENOMIC DNA]</scope>
    <source>
        <strain evidence="1">Iper-2018</strain>
    </source>
</reference>
<keyword evidence="2" id="KW-1185">Reference proteome</keyword>
<sequence length="209" mass="24322">MTTTWIVAIGEDGSPIRRSPDFVKAGWAGYSLLDREFGVFRCPHCPRRFRHQGHLIRHVKNAHTEEAERPFPFLCQHCGLNFDQRDAFLDHLSTHAGNPAYKCRHCPASFFSDFQLMVHKQRFHPAMCPPYTPATSECPPADWKTAAVKIEPYRCEQCPEAFDQPSLLMRHRLMRHSNMELFQCHLCPKDFIRRGHLARHLRTHTQPPP</sequence>
<evidence type="ECO:0000313" key="1">
    <source>
        <dbReference type="EMBL" id="KAG0417319.1"/>
    </source>
</evidence>
<dbReference type="Proteomes" id="UP000805193">
    <property type="component" value="Unassembled WGS sequence"/>
</dbReference>
<comment type="caution">
    <text evidence="1">The sequence shown here is derived from an EMBL/GenBank/DDBJ whole genome shotgun (WGS) entry which is preliminary data.</text>
</comment>
<organism evidence="1 2">
    <name type="scientific">Ixodes persulcatus</name>
    <name type="common">Taiga tick</name>
    <dbReference type="NCBI Taxonomy" id="34615"/>
    <lineage>
        <taxon>Eukaryota</taxon>
        <taxon>Metazoa</taxon>
        <taxon>Ecdysozoa</taxon>
        <taxon>Arthropoda</taxon>
        <taxon>Chelicerata</taxon>
        <taxon>Arachnida</taxon>
        <taxon>Acari</taxon>
        <taxon>Parasitiformes</taxon>
        <taxon>Ixodida</taxon>
        <taxon>Ixodoidea</taxon>
        <taxon>Ixodidae</taxon>
        <taxon>Ixodinae</taxon>
        <taxon>Ixodes</taxon>
    </lineage>
</organism>
<proteinExistence type="predicted"/>
<accession>A0AC60PC82</accession>
<protein>
    <submittedName>
        <fullName evidence="1">Uncharacterized protein</fullName>
    </submittedName>
</protein>
<dbReference type="EMBL" id="JABSTQ010010859">
    <property type="protein sequence ID" value="KAG0417319.1"/>
    <property type="molecule type" value="Genomic_DNA"/>
</dbReference>
<evidence type="ECO:0000313" key="2">
    <source>
        <dbReference type="Proteomes" id="UP000805193"/>
    </source>
</evidence>
<name>A0AC60PC82_IXOPE</name>
<gene>
    <name evidence="1" type="ORF">HPB47_005719</name>
</gene>